<name>A0A8J7IJC2_9RHOB</name>
<protein>
    <submittedName>
        <fullName evidence="1">Glycine zipper family protein</fullName>
    </submittedName>
</protein>
<proteinExistence type="predicted"/>
<gene>
    <name evidence="1" type="ORF">H1D41_10485</name>
</gene>
<organism evidence="1 2">
    <name type="scientific">Halocynthiibacter styelae</name>
    <dbReference type="NCBI Taxonomy" id="2761955"/>
    <lineage>
        <taxon>Bacteria</taxon>
        <taxon>Pseudomonadati</taxon>
        <taxon>Pseudomonadota</taxon>
        <taxon>Alphaproteobacteria</taxon>
        <taxon>Rhodobacterales</taxon>
        <taxon>Paracoccaceae</taxon>
        <taxon>Halocynthiibacter</taxon>
    </lineage>
</organism>
<dbReference type="AlphaFoldDB" id="A0A8J7IJC2"/>
<evidence type="ECO:0000313" key="1">
    <source>
        <dbReference type="EMBL" id="MBI1494063.1"/>
    </source>
</evidence>
<sequence length="122" mass="12319">MIRAIILTGLILTAAACGQSEVDRPLTLDGAKGPGYEMDLGQCRALAANYRDEDLRRGAIGGAVVGGIIGAADDSSNDAGDALVGAAIGGLVGAAEASAELDELRRDVVIRCMMGRGHPVIG</sequence>
<reference evidence="1" key="1">
    <citation type="submission" date="2020-10" db="EMBL/GenBank/DDBJ databases">
        <title>Paenihalocynthiibacter styelae gen. nov., sp. nov., isolated from stalked sea squirt Styela clava.</title>
        <authorList>
            <person name="Kim Y.-O."/>
            <person name="Yoon J.-H."/>
        </authorList>
    </citation>
    <scope>NUCLEOTIDE SEQUENCE</scope>
    <source>
        <strain evidence="1">MYP1-1</strain>
    </source>
</reference>
<dbReference type="RefSeq" id="WP_228848864.1">
    <property type="nucleotide sequence ID" value="NZ_JADCKQ010000007.1"/>
</dbReference>
<dbReference type="Proteomes" id="UP000640583">
    <property type="component" value="Unassembled WGS sequence"/>
</dbReference>
<dbReference type="EMBL" id="JADCKQ010000007">
    <property type="protein sequence ID" value="MBI1494063.1"/>
    <property type="molecule type" value="Genomic_DNA"/>
</dbReference>
<accession>A0A8J7IJC2</accession>
<evidence type="ECO:0000313" key="2">
    <source>
        <dbReference type="Proteomes" id="UP000640583"/>
    </source>
</evidence>
<keyword evidence="2" id="KW-1185">Reference proteome</keyword>
<dbReference type="PROSITE" id="PS51257">
    <property type="entry name" value="PROKAR_LIPOPROTEIN"/>
    <property type="match status" value="1"/>
</dbReference>
<comment type="caution">
    <text evidence="1">The sequence shown here is derived from an EMBL/GenBank/DDBJ whole genome shotgun (WGS) entry which is preliminary data.</text>
</comment>